<organism evidence="2 3">
    <name type="scientific">Portunus trituberculatus</name>
    <name type="common">Swimming crab</name>
    <name type="synonym">Neptunus trituberculatus</name>
    <dbReference type="NCBI Taxonomy" id="210409"/>
    <lineage>
        <taxon>Eukaryota</taxon>
        <taxon>Metazoa</taxon>
        <taxon>Ecdysozoa</taxon>
        <taxon>Arthropoda</taxon>
        <taxon>Crustacea</taxon>
        <taxon>Multicrustacea</taxon>
        <taxon>Malacostraca</taxon>
        <taxon>Eumalacostraca</taxon>
        <taxon>Eucarida</taxon>
        <taxon>Decapoda</taxon>
        <taxon>Pleocyemata</taxon>
        <taxon>Brachyura</taxon>
        <taxon>Eubrachyura</taxon>
        <taxon>Portunoidea</taxon>
        <taxon>Portunidae</taxon>
        <taxon>Portuninae</taxon>
        <taxon>Portunus</taxon>
    </lineage>
</organism>
<proteinExistence type="predicted"/>
<sequence length="105" mass="11465">MFSTVNHSSSPYCVLRPGVLLELDVEFLVFFSVVVGRCVLWGASGPLVKRTPNKLSQQGPVAQSDSSLRRQVTGSQHGSMRSHSSLEPQSHCSPSSTRPLPQWNS</sequence>
<feature type="region of interest" description="Disordered" evidence="1">
    <location>
        <begin position="45"/>
        <end position="105"/>
    </location>
</feature>
<reference evidence="2 3" key="1">
    <citation type="submission" date="2019-05" db="EMBL/GenBank/DDBJ databases">
        <title>Another draft genome of Portunus trituberculatus and its Hox gene families provides insights of decapod evolution.</title>
        <authorList>
            <person name="Jeong J.-H."/>
            <person name="Song I."/>
            <person name="Kim S."/>
            <person name="Choi T."/>
            <person name="Kim D."/>
            <person name="Ryu S."/>
            <person name="Kim W."/>
        </authorList>
    </citation>
    <scope>NUCLEOTIDE SEQUENCE [LARGE SCALE GENOMIC DNA]</scope>
    <source>
        <tissue evidence="2">Muscle</tissue>
    </source>
</reference>
<evidence type="ECO:0000313" key="3">
    <source>
        <dbReference type="Proteomes" id="UP000324222"/>
    </source>
</evidence>
<gene>
    <name evidence="2" type="ORF">E2C01_021368</name>
</gene>
<evidence type="ECO:0000256" key="1">
    <source>
        <dbReference type="SAM" id="MobiDB-lite"/>
    </source>
</evidence>
<comment type="caution">
    <text evidence="2">The sequence shown here is derived from an EMBL/GenBank/DDBJ whole genome shotgun (WGS) entry which is preliminary data.</text>
</comment>
<feature type="compositionally biased region" description="Polar residues" evidence="1">
    <location>
        <begin position="53"/>
        <end position="105"/>
    </location>
</feature>
<dbReference type="AlphaFoldDB" id="A0A5B7E5W5"/>
<protein>
    <submittedName>
        <fullName evidence="2">Uncharacterized protein</fullName>
    </submittedName>
</protein>
<keyword evidence="3" id="KW-1185">Reference proteome</keyword>
<accession>A0A5B7E5W5</accession>
<dbReference type="EMBL" id="VSRR010001867">
    <property type="protein sequence ID" value="MPC28174.1"/>
    <property type="molecule type" value="Genomic_DNA"/>
</dbReference>
<name>A0A5B7E5W5_PORTR</name>
<evidence type="ECO:0000313" key="2">
    <source>
        <dbReference type="EMBL" id="MPC28174.1"/>
    </source>
</evidence>
<dbReference type="Proteomes" id="UP000324222">
    <property type="component" value="Unassembled WGS sequence"/>
</dbReference>